<dbReference type="GO" id="GO:0005524">
    <property type="term" value="F:ATP binding"/>
    <property type="evidence" value="ECO:0007669"/>
    <property type="project" value="UniProtKB-KW"/>
</dbReference>
<dbReference type="EC" id="2.7.11.1" evidence="4"/>
<feature type="repeat" description="RCC1" evidence="15">
    <location>
        <begin position="358"/>
        <end position="413"/>
    </location>
</feature>
<dbReference type="PRINTS" id="PR00633">
    <property type="entry name" value="RCCNDNSATION"/>
</dbReference>
<feature type="repeat" description="RCC1" evidence="15">
    <location>
        <begin position="637"/>
        <end position="693"/>
    </location>
</feature>
<dbReference type="PANTHER" id="PTHR44535:SF1">
    <property type="entry name" value="SERINE_THREONINE-PROTEIN KINASE NEK9"/>
    <property type="match status" value="1"/>
</dbReference>
<keyword evidence="5" id="KW-0963">Cytoplasm</keyword>
<dbReference type="GO" id="GO:0005737">
    <property type="term" value="C:cytoplasm"/>
    <property type="evidence" value="ECO:0007669"/>
    <property type="project" value="UniProtKB-SubCell"/>
</dbReference>
<evidence type="ECO:0000256" key="9">
    <source>
        <dbReference type="ARBA" id="ARBA00022723"/>
    </source>
</evidence>
<reference evidence="18" key="2">
    <citation type="submission" date="2025-09" db="UniProtKB">
        <authorList>
            <consortium name="Ensembl"/>
        </authorList>
    </citation>
    <scope>IDENTIFICATION</scope>
</reference>
<feature type="repeat" description="RCC1" evidence="15">
    <location>
        <begin position="468"/>
        <end position="519"/>
    </location>
</feature>
<keyword evidence="13" id="KW-0067">ATP-binding</keyword>
<feature type="repeat" description="RCC1" evidence="15">
    <location>
        <begin position="520"/>
        <end position="583"/>
    </location>
</feature>
<dbReference type="GO" id="GO:0019901">
    <property type="term" value="F:protein kinase binding"/>
    <property type="evidence" value="ECO:0007669"/>
    <property type="project" value="TreeGrafter"/>
</dbReference>
<evidence type="ECO:0000256" key="12">
    <source>
        <dbReference type="ARBA" id="ARBA00022777"/>
    </source>
</evidence>
<dbReference type="Gene3D" id="2.130.10.30">
    <property type="entry name" value="Regulator of chromosome condensation 1/beta-lactamase-inhibitor protein II"/>
    <property type="match status" value="2"/>
</dbReference>
<keyword evidence="19" id="KW-1185">Reference proteome</keyword>
<dbReference type="SMART" id="SM00220">
    <property type="entry name" value="S_TKc"/>
    <property type="match status" value="1"/>
</dbReference>
<evidence type="ECO:0000313" key="19">
    <source>
        <dbReference type="Proteomes" id="UP000472260"/>
    </source>
</evidence>
<keyword evidence="11" id="KW-0547">Nucleotide-binding</keyword>
<dbReference type="Gene3D" id="3.30.200.20">
    <property type="entry name" value="Phosphorylase Kinase, domain 1"/>
    <property type="match status" value="1"/>
</dbReference>
<evidence type="ECO:0000256" key="1">
    <source>
        <dbReference type="ARBA" id="ARBA00001946"/>
    </source>
</evidence>
<organism evidence="18 19">
    <name type="scientific">Sinocyclocheilus anshuiensis</name>
    <dbReference type="NCBI Taxonomy" id="1608454"/>
    <lineage>
        <taxon>Eukaryota</taxon>
        <taxon>Metazoa</taxon>
        <taxon>Chordata</taxon>
        <taxon>Craniata</taxon>
        <taxon>Vertebrata</taxon>
        <taxon>Euteleostomi</taxon>
        <taxon>Actinopterygii</taxon>
        <taxon>Neopterygii</taxon>
        <taxon>Teleostei</taxon>
        <taxon>Ostariophysi</taxon>
        <taxon>Cypriniformes</taxon>
        <taxon>Cyprinidae</taxon>
        <taxon>Cyprininae</taxon>
        <taxon>Sinocyclocheilus</taxon>
    </lineage>
</organism>
<keyword evidence="12" id="KW-0418">Kinase</keyword>
<dbReference type="SUPFAM" id="SSF50985">
    <property type="entry name" value="RCC1/BLIP-II"/>
    <property type="match status" value="1"/>
</dbReference>
<comment type="cofactor">
    <cofactor evidence="1">
        <name>Mg(2+)</name>
        <dbReference type="ChEBI" id="CHEBI:18420"/>
    </cofactor>
</comment>
<dbReference type="Pfam" id="PF25390">
    <property type="entry name" value="WD40_RLD"/>
    <property type="match status" value="1"/>
</dbReference>
<protein>
    <recommendedName>
        <fullName evidence="4">non-specific serine/threonine protein kinase</fullName>
        <ecNumber evidence="4">2.7.11.1</ecNumber>
    </recommendedName>
</protein>
<evidence type="ECO:0000256" key="3">
    <source>
        <dbReference type="ARBA" id="ARBA00010886"/>
    </source>
</evidence>
<proteinExistence type="inferred from homology"/>
<keyword evidence="16" id="KW-0812">Transmembrane</keyword>
<keyword evidence="8" id="KW-0808">Transferase</keyword>
<keyword evidence="10" id="KW-0677">Repeat</keyword>
<keyword evidence="9" id="KW-0479">Metal-binding</keyword>
<feature type="transmembrane region" description="Helical" evidence="16">
    <location>
        <begin position="706"/>
        <end position="725"/>
    </location>
</feature>
<feature type="domain" description="Protein kinase" evidence="17">
    <location>
        <begin position="40"/>
        <end position="310"/>
    </location>
</feature>
<dbReference type="AlphaFoldDB" id="A0A671K2T5"/>
<keyword evidence="16" id="KW-1133">Transmembrane helix</keyword>
<feature type="repeat" description="RCC1" evidence="15">
    <location>
        <begin position="584"/>
        <end position="636"/>
    </location>
</feature>
<dbReference type="Gene3D" id="1.10.510.10">
    <property type="entry name" value="Transferase(Phosphotransferase) domain 1"/>
    <property type="match status" value="1"/>
</dbReference>
<dbReference type="Ensembl" id="ENSSANT00000001685.1">
    <property type="protein sequence ID" value="ENSSANP00000001553.1"/>
    <property type="gene ID" value="ENSSANG00000000591.1"/>
</dbReference>
<dbReference type="PANTHER" id="PTHR44535">
    <property type="entry name" value="PROTEIN CBG16200"/>
    <property type="match status" value="1"/>
</dbReference>
<dbReference type="Pfam" id="PF00069">
    <property type="entry name" value="Pkinase"/>
    <property type="match status" value="1"/>
</dbReference>
<evidence type="ECO:0000259" key="17">
    <source>
        <dbReference type="PROSITE" id="PS50011"/>
    </source>
</evidence>
<dbReference type="InterPro" id="IPR009091">
    <property type="entry name" value="RCC1/BLIP-II"/>
</dbReference>
<evidence type="ECO:0000256" key="15">
    <source>
        <dbReference type="PROSITE-ProRule" id="PRU00235"/>
    </source>
</evidence>
<evidence type="ECO:0000256" key="5">
    <source>
        <dbReference type="ARBA" id="ARBA00022490"/>
    </source>
</evidence>
<dbReference type="InterPro" id="IPR008271">
    <property type="entry name" value="Ser/Thr_kinase_AS"/>
</dbReference>
<keyword evidence="14" id="KW-0460">Magnesium</keyword>
<comment type="subcellular location">
    <subcellularLocation>
        <location evidence="2">Cytoplasm</location>
    </subcellularLocation>
</comment>
<evidence type="ECO:0000256" key="7">
    <source>
        <dbReference type="ARBA" id="ARBA00022553"/>
    </source>
</evidence>
<dbReference type="InterPro" id="IPR000408">
    <property type="entry name" value="Reg_chr_condens"/>
</dbReference>
<dbReference type="Proteomes" id="UP000472260">
    <property type="component" value="Unassembled WGS sequence"/>
</dbReference>
<accession>A0A671K2T5</accession>
<feature type="repeat" description="RCC1" evidence="15">
    <location>
        <begin position="414"/>
        <end position="467"/>
    </location>
</feature>
<evidence type="ECO:0000256" key="11">
    <source>
        <dbReference type="ARBA" id="ARBA00022741"/>
    </source>
</evidence>
<keyword evidence="16" id="KW-0472">Membrane</keyword>
<sequence length="759" mass="84478">MSVEYERHYASLNSESGCESVGGRSSTSGAFSGEEERLHYIPIRVLGKGSFGEATLYRRTEDNSLVVWKEIDLNCLSDKKRRDVMNEISILSILQHNNIIAYFNHFMDKNTLLIELEYCNGGNLYDKINQQKGVLFKEEVVVWYLYQIAAAVAHIHKAGVLHRDIKTLNIFLTKTNLIKLGDYGLAKKLGSEYSMAESCVGTPYYMSPELCQGVKYNFKSDIWAMGCVLFELLTLTRTFDATNPLNLCVKIVQGNWTMEINSDAYTSELIKLVYECLDQVTLCYCSLCLSIISDPEKRPTAVTVTETPVAVVTTRSREVYFWGGGKFTPQKLDMFKGGSSAQHVCAGETHFAVVTVEKELYTWSVQGGAKMVGQLGHGDQASYRQPRRVERLQGKAIQQVSCGADFTACITDEDQMYMFGSDYYGCIGVENELGMEVLEPVLLDFFQERPVRQVSCGDNHVVALTRSGDIYSWGCGEHGRLGLDCEDDFSSPMQVEVPKGAVIDSVYCGSDCTFFLTEFGKVLACGSNELNKLGLNQGITGIKNHPGEGIPYTTTLTLVKQLSRFKIQFIAPGKTHTAAIDERGRLMTFGCNKFGQLGVKDFKKHQGVQILVGPFGGKFVTKVSCGDGFTIAATEDNQIFAWGNAGNGRLGMPADKGFGSEVCPALPRPIFGSLHHVPDLSCRGWHTILIMEKVLNSKTIRSNSSGLSIASGKIKFLLLLLFFIYSCVRTSVILVELRFYCSFYYFKFFIFIFTSVIFF</sequence>
<evidence type="ECO:0000256" key="10">
    <source>
        <dbReference type="ARBA" id="ARBA00022737"/>
    </source>
</evidence>
<evidence type="ECO:0000256" key="16">
    <source>
        <dbReference type="SAM" id="Phobius"/>
    </source>
</evidence>
<reference evidence="18" key="1">
    <citation type="submission" date="2025-08" db="UniProtKB">
        <authorList>
            <consortium name="Ensembl"/>
        </authorList>
    </citation>
    <scope>IDENTIFICATION</scope>
</reference>
<evidence type="ECO:0000256" key="8">
    <source>
        <dbReference type="ARBA" id="ARBA00022679"/>
    </source>
</evidence>
<dbReference type="GO" id="GO:0046872">
    <property type="term" value="F:metal ion binding"/>
    <property type="evidence" value="ECO:0007669"/>
    <property type="project" value="UniProtKB-KW"/>
</dbReference>
<dbReference type="PROSITE" id="PS50011">
    <property type="entry name" value="PROTEIN_KINASE_DOM"/>
    <property type="match status" value="1"/>
</dbReference>
<evidence type="ECO:0000256" key="4">
    <source>
        <dbReference type="ARBA" id="ARBA00012513"/>
    </source>
</evidence>
<dbReference type="InterPro" id="IPR000719">
    <property type="entry name" value="Prot_kinase_dom"/>
</dbReference>
<evidence type="ECO:0000256" key="2">
    <source>
        <dbReference type="ARBA" id="ARBA00004496"/>
    </source>
</evidence>
<dbReference type="SUPFAM" id="SSF56112">
    <property type="entry name" value="Protein kinase-like (PK-like)"/>
    <property type="match status" value="1"/>
</dbReference>
<keyword evidence="6" id="KW-0723">Serine/threonine-protein kinase</keyword>
<dbReference type="InterPro" id="IPR042767">
    <property type="entry name" value="Nek9_STKc"/>
</dbReference>
<dbReference type="CDD" id="cd08221">
    <property type="entry name" value="STKc_Nek9"/>
    <property type="match status" value="1"/>
</dbReference>
<feature type="transmembrane region" description="Helical" evidence="16">
    <location>
        <begin position="737"/>
        <end position="758"/>
    </location>
</feature>
<dbReference type="PROSITE" id="PS00108">
    <property type="entry name" value="PROTEIN_KINASE_ST"/>
    <property type="match status" value="1"/>
</dbReference>
<dbReference type="PROSITE" id="PS50012">
    <property type="entry name" value="RCC1_3"/>
    <property type="match status" value="6"/>
</dbReference>
<dbReference type="FunFam" id="3.30.200.20:FF:000097">
    <property type="entry name" value="Probable serine/threonine-protein kinase nek1"/>
    <property type="match status" value="1"/>
</dbReference>
<evidence type="ECO:0000256" key="6">
    <source>
        <dbReference type="ARBA" id="ARBA00022527"/>
    </source>
</evidence>
<evidence type="ECO:0000256" key="13">
    <source>
        <dbReference type="ARBA" id="ARBA00022840"/>
    </source>
</evidence>
<name>A0A671K2T5_9TELE</name>
<dbReference type="FunFam" id="2.130.10.30:FF:000118">
    <property type="match status" value="1"/>
</dbReference>
<comment type="similarity">
    <text evidence="3">Belongs to the protein kinase superfamily. NEK Ser/Thr protein kinase family. NIMA subfamily.</text>
</comment>
<dbReference type="InterPro" id="IPR058923">
    <property type="entry name" value="RCC1-like_dom"/>
</dbReference>
<dbReference type="InterPro" id="IPR011009">
    <property type="entry name" value="Kinase-like_dom_sf"/>
</dbReference>
<dbReference type="InterPro" id="IPR051997">
    <property type="entry name" value="STK_NEK"/>
</dbReference>
<dbReference type="GO" id="GO:0005813">
    <property type="term" value="C:centrosome"/>
    <property type="evidence" value="ECO:0007669"/>
    <property type="project" value="TreeGrafter"/>
</dbReference>
<evidence type="ECO:0000313" key="18">
    <source>
        <dbReference type="Ensembl" id="ENSSANP00000001553.1"/>
    </source>
</evidence>
<evidence type="ECO:0000256" key="14">
    <source>
        <dbReference type="ARBA" id="ARBA00022842"/>
    </source>
</evidence>
<keyword evidence="7" id="KW-0597">Phosphoprotein</keyword>
<gene>
    <name evidence="18" type="primary">nek9</name>
</gene>
<dbReference type="GO" id="GO:0004674">
    <property type="term" value="F:protein serine/threonine kinase activity"/>
    <property type="evidence" value="ECO:0007669"/>
    <property type="project" value="UniProtKB-KW"/>
</dbReference>